<protein>
    <recommendedName>
        <fullName evidence="3">Reverse transcriptase domain-containing protein</fullName>
    </recommendedName>
</protein>
<dbReference type="AlphaFoldDB" id="A0AAN7S734"/>
<evidence type="ECO:0000313" key="1">
    <source>
        <dbReference type="EMBL" id="KAK4830840.1"/>
    </source>
</evidence>
<reference evidence="1 2" key="1">
    <citation type="journal article" date="2023" name="J. Hered.">
        <title>Chromosome-level genome of the wood stork (Mycteria americana) provides insight into avian chromosome evolution.</title>
        <authorList>
            <person name="Flamio R. Jr."/>
            <person name="Ramstad K.M."/>
        </authorList>
    </citation>
    <scope>NUCLEOTIDE SEQUENCE [LARGE SCALE GENOMIC DNA]</scope>
    <source>
        <strain evidence="1">JAX WOST 10</strain>
    </source>
</reference>
<evidence type="ECO:0008006" key="3">
    <source>
        <dbReference type="Google" id="ProtNLM"/>
    </source>
</evidence>
<comment type="caution">
    <text evidence="1">The sequence shown here is derived from an EMBL/GenBank/DDBJ whole genome shotgun (WGS) entry which is preliminary data.</text>
</comment>
<evidence type="ECO:0000313" key="2">
    <source>
        <dbReference type="Proteomes" id="UP001333110"/>
    </source>
</evidence>
<name>A0AAN7S734_MYCAM</name>
<proteinExistence type="predicted"/>
<gene>
    <name evidence="1" type="ORF">QYF61_013769</name>
</gene>
<accession>A0AAN7S734</accession>
<keyword evidence="2" id="KW-1185">Reference proteome</keyword>
<dbReference type="EMBL" id="JAUNZN010000001">
    <property type="protein sequence ID" value="KAK4830840.1"/>
    <property type="molecule type" value="Genomic_DNA"/>
</dbReference>
<organism evidence="1 2">
    <name type="scientific">Mycteria americana</name>
    <name type="common">Wood stork</name>
    <dbReference type="NCBI Taxonomy" id="33587"/>
    <lineage>
        <taxon>Eukaryota</taxon>
        <taxon>Metazoa</taxon>
        <taxon>Chordata</taxon>
        <taxon>Craniata</taxon>
        <taxon>Vertebrata</taxon>
        <taxon>Euteleostomi</taxon>
        <taxon>Archelosauria</taxon>
        <taxon>Archosauria</taxon>
        <taxon>Dinosauria</taxon>
        <taxon>Saurischia</taxon>
        <taxon>Theropoda</taxon>
        <taxon>Coelurosauria</taxon>
        <taxon>Aves</taxon>
        <taxon>Neognathae</taxon>
        <taxon>Neoaves</taxon>
        <taxon>Aequornithes</taxon>
        <taxon>Ciconiiformes</taxon>
        <taxon>Ciconiidae</taxon>
        <taxon>Mycteria</taxon>
    </lineage>
</organism>
<sequence>MEKEHTECVPCLSAAASEQLCPVSVAYNSGVPSDASLRSAHNVSIKTSTAGNRPPKFRVKSGRGIAKETREDRTKRLFRHYTVGSYDNFTSHRSWWSGEVSDDWKKANATPVFRKGKEESVGNPRLVSLTLTPGKVMKQLTLETLSEHMKGKVVMGSSQPGFVKGKSCLSMLIALCSEVTSLLGEGRAVDVVCLGFSKAFDTFSCKALIEELTKYGYMGGE</sequence>
<dbReference type="PANTHER" id="PTHR33332">
    <property type="entry name" value="REVERSE TRANSCRIPTASE DOMAIN-CONTAINING PROTEIN"/>
    <property type="match status" value="1"/>
</dbReference>
<dbReference type="Proteomes" id="UP001333110">
    <property type="component" value="Unassembled WGS sequence"/>
</dbReference>